<protein>
    <submittedName>
        <fullName evidence="3">AMP-binding protein</fullName>
    </submittedName>
</protein>
<feature type="domain" description="AMP-binding enzyme C-terminal" evidence="2">
    <location>
        <begin position="423"/>
        <end position="506"/>
    </location>
</feature>
<gene>
    <name evidence="3" type="ORF">MTP13_01120</name>
</gene>
<reference evidence="3 4" key="1">
    <citation type="submission" date="2022-03" db="EMBL/GenBank/DDBJ databases">
        <title>Agromyces sp. isolated from the gut of P. brevitarsis seulensis larvae.</title>
        <authorList>
            <person name="Won M."/>
            <person name="Kwon S.-W."/>
        </authorList>
    </citation>
    <scope>NUCLEOTIDE SEQUENCE [LARGE SCALE GENOMIC DNA]</scope>
    <source>
        <strain evidence="3 4">KACC 16215</strain>
    </source>
</reference>
<feature type="domain" description="AMP-dependent synthetase/ligase" evidence="1">
    <location>
        <begin position="19"/>
        <end position="373"/>
    </location>
</feature>
<dbReference type="InterPro" id="IPR050237">
    <property type="entry name" value="ATP-dep_AMP-bd_enzyme"/>
</dbReference>
<dbReference type="PANTHER" id="PTHR43767">
    <property type="entry name" value="LONG-CHAIN-FATTY-ACID--COA LIGASE"/>
    <property type="match status" value="1"/>
</dbReference>
<dbReference type="Pfam" id="PF00501">
    <property type="entry name" value="AMP-binding"/>
    <property type="match status" value="1"/>
</dbReference>
<evidence type="ECO:0000259" key="1">
    <source>
        <dbReference type="Pfam" id="PF00501"/>
    </source>
</evidence>
<dbReference type="RefSeq" id="WP_243569243.1">
    <property type="nucleotide sequence ID" value="NZ_BAAARD010000005.1"/>
</dbReference>
<sequence length="531" mass="56707">MSRTSATGVAQLLGDCYEAHSDDPALRWGERWFSFAEVAAIAAGIAARLRDAGAAPGDRVVVHLDTGPLARAVDHALLGHGFVRVALSSRLHPHEVAAIAADAEAAIVICEAARADELRAAFASAPCRARIVTFDDGDAIPSRLLEAATPAPLLPRASDDPLMLMYSSGTTGAPKGVVVTDATWLAQLGRAVAQLPPITRDDVVVLAAPMAHFGGSIGLDCMLRGARTVVVDPFEPHRVLDAIEAHRGTVVPLVPTLLGRLVDALPGRDEAVASVRAVPYGGSPVPTDVLVRAARYFPRSLVQFYGLAEALAPLTVLSPDDHRRAARRLAGSPDDAAARARLQSAGRWTPGIEHRIVDDELQVRGDTVMRGYWRRDALTASALEDGWFRTGDLGETDAEGYLHLRGRRSELIISGGFNIHPREVEQVIEQLPGIAEVAVLGLPDERWGEAVHAVVVLEPGSAGDPPRHPDDLARAVREACLARIASYKKPVGIHVLPAIPRNSFGKVDRAAIRARFGSAEDRTPVPPPERR</sequence>
<dbReference type="EMBL" id="CP094533">
    <property type="protein sequence ID" value="UOE26414.1"/>
    <property type="molecule type" value="Genomic_DNA"/>
</dbReference>
<dbReference type="PANTHER" id="PTHR43767:SF1">
    <property type="entry name" value="NONRIBOSOMAL PEPTIDE SYNTHASE PES1 (EUROFUNG)-RELATED"/>
    <property type="match status" value="1"/>
</dbReference>
<dbReference type="InterPro" id="IPR045851">
    <property type="entry name" value="AMP-bd_C_sf"/>
</dbReference>
<dbReference type="SUPFAM" id="SSF56801">
    <property type="entry name" value="Acetyl-CoA synthetase-like"/>
    <property type="match status" value="1"/>
</dbReference>
<dbReference type="Proteomes" id="UP000831304">
    <property type="component" value="Chromosome"/>
</dbReference>
<dbReference type="Gene3D" id="3.40.50.12780">
    <property type="entry name" value="N-terminal domain of ligase-like"/>
    <property type="match status" value="1"/>
</dbReference>
<dbReference type="InterPro" id="IPR042099">
    <property type="entry name" value="ANL_N_sf"/>
</dbReference>
<evidence type="ECO:0000313" key="4">
    <source>
        <dbReference type="Proteomes" id="UP000831304"/>
    </source>
</evidence>
<dbReference type="PROSITE" id="PS00455">
    <property type="entry name" value="AMP_BINDING"/>
    <property type="match status" value="1"/>
</dbReference>
<organism evidence="3 4">
    <name type="scientific">Agromyces soli</name>
    <dbReference type="NCBI Taxonomy" id="659012"/>
    <lineage>
        <taxon>Bacteria</taxon>
        <taxon>Bacillati</taxon>
        <taxon>Actinomycetota</taxon>
        <taxon>Actinomycetes</taxon>
        <taxon>Micrococcales</taxon>
        <taxon>Microbacteriaceae</taxon>
        <taxon>Agromyces</taxon>
    </lineage>
</organism>
<dbReference type="InterPro" id="IPR000873">
    <property type="entry name" value="AMP-dep_synth/lig_dom"/>
</dbReference>
<dbReference type="Gene3D" id="3.30.300.30">
    <property type="match status" value="1"/>
</dbReference>
<proteinExistence type="predicted"/>
<dbReference type="InterPro" id="IPR020845">
    <property type="entry name" value="AMP-binding_CS"/>
</dbReference>
<evidence type="ECO:0000259" key="2">
    <source>
        <dbReference type="Pfam" id="PF13193"/>
    </source>
</evidence>
<evidence type="ECO:0000313" key="3">
    <source>
        <dbReference type="EMBL" id="UOE26414.1"/>
    </source>
</evidence>
<keyword evidence="4" id="KW-1185">Reference proteome</keyword>
<name>A0ABY4AUB3_9MICO</name>
<dbReference type="InterPro" id="IPR025110">
    <property type="entry name" value="AMP-bd_C"/>
</dbReference>
<accession>A0ABY4AUB3</accession>
<dbReference type="Pfam" id="PF13193">
    <property type="entry name" value="AMP-binding_C"/>
    <property type="match status" value="1"/>
</dbReference>